<evidence type="ECO:0000313" key="3">
    <source>
        <dbReference type="EMBL" id="RKO94658.1"/>
    </source>
</evidence>
<name>A0A4P9WRW2_9FUNG</name>
<protein>
    <submittedName>
        <fullName evidence="3">Uncharacterized protein</fullName>
    </submittedName>
</protein>
<keyword evidence="1" id="KW-0175">Coiled coil</keyword>
<proteinExistence type="predicted"/>
<sequence>MTLEVCERFIKQFETTIQIVSAKSEELLGATTPHPMHSRQLCLPDGIVSQTTNMSAASKAMTDRVLSTFLGTQLTLEAIVRRSAPPTAKYERMVIPSDGMLVLAATKSISVKYFDENDRLLAQQVYQNVRICHASEIVFISSRETARVWAETILHSRFQPTHLDEARILIKSACVQAIAGVAGSQRSVSVILDGYLIEYPSFYAFVKTVHKQRDDLCGFSVRGWTIVAGGSFGGGYAAAIIMRKDAEEARHLKHGADHQLKALQDELEFDRERLRFFNKHFESTRTLWPPPWRGTDTCMIPSEPCFVNMGYVLEYLYDSLGTLFCEYGICIGVVEPVGRGAVMGGVAVTTIPVGNTWGHGAVVARRWDRGRRRGPGSRRHSLTRHPSSLATRNPSATPTPPPMPVPTFNRGVHASSINATVAMAAEAVPESHLPPPVPFTASTSSTPRPTSPQASRTVKQKPNPSKKPSGPLSTGPASPASDDSGDFMLPDVRTGCADPQLFPPIRRVEYSHFLILFK</sequence>
<gene>
    <name evidence="3" type="ORF">BDK51DRAFT_43547</name>
</gene>
<feature type="coiled-coil region" evidence="1">
    <location>
        <begin position="246"/>
        <end position="280"/>
    </location>
</feature>
<organism evidence="3 4">
    <name type="scientific">Blyttiomyces helicus</name>
    <dbReference type="NCBI Taxonomy" id="388810"/>
    <lineage>
        <taxon>Eukaryota</taxon>
        <taxon>Fungi</taxon>
        <taxon>Fungi incertae sedis</taxon>
        <taxon>Chytridiomycota</taxon>
        <taxon>Chytridiomycota incertae sedis</taxon>
        <taxon>Chytridiomycetes</taxon>
        <taxon>Chytridiomycetes incertae sedis</taxon>
        <taxon>Blyttiomyces</taxon>
    </lineage>
</organism>
<accession>A0A4P9WRW2</accession>
<evidence type="ECO:0000313" key="4">
    <source>
        <dbReference type="Proteomes" id="UP000269721"/>
    </source>
</evidence>
<dbReference type="EMBL" id="KZ993844">
    <property type="protein sequence ID" value="RKO94658.1"/>
    <property type="molecule type" value="Genomic_DNA"/>
</dbReference>
<feature type="region of interest" description="Disordered" evidence="2">
    <location>
        <begin position="366"/>
        <end position="410"/>
    </location>
</feature>
<reference evidence="4" key="1">
    <citation type="journal article" date="2018" name="Nat. Microbiol.">
        <title>Leveraging single-cell genomics to expand the fungal tree of life.</title>
        <authorList>
            <person name="Ahrendt S.R."/>
            <person name="Quandt C.A."/>
            <person name="Ciobanu D."/>
            <person name="Clum A."/>
            <person name="Salamov A."/>
            <person name="Andreopoulos B."/>
            <person name="Cheng J.F."/>
            <person name="Woyke T."/>
            <person name="Pelin A."/>
            <person name="Henrissat B."/>
            <person name="Reynolds N.K."/>
            <person name="Benny G.L."/>
            <person name="Smith M.E."/>
            <person name="James T.Y."/>
            <person name="Grigoriev I.V."/>
        </authorList>
    </citation>
    <scope>NUCLEOTIDE SEQUENCE [LARGE SCALE GENOMIC DNA]</scope>
</reference>
<evidence type="ECO:0000256" key="2">
    <source>
        <dbReference type="SAM" id="MobiDB-lite"/>
    </source>
</evidence>
<dbReference type="Proteomes" id="UP000269721">
    <property type="component" value="Unassembled WGS sequence"/>
</dbReference>
<keyword evidence="4" id="KW-1185">Reference proteome</keyword>
<feature type="compositionally biased region" description="Basic residues" evidence="2">
    <location>
        <begin position="368"/>
        <end position="383"/>
    </location>
</feature>
<dbReference type="AlphaFoldDB" id="A0A4P9WRW2"/>
<evidence type="ECO:0000256" key="1">
    <source>
        <dbReference type="SAM" id="Coils"/>
    </source>
</evidence>
<feature type="compositionally biased region" description="Low complexity" evidence="2">
    <location>
        <begin position="440"/>
        <end position="457"/>
    </location>
</feature>
<feature type="region of interest" description="Disordered" evidence="2">
    <location>
        <begin position="427"/>
        <end position="492"/>
    </location>
</feature>